<keyword evidence="3" id="KW-1185">Reference proteome</keyword>
<feature type="domain" description="DJ-1/PfpI" evidence="1">
    <location>
        <begin position="4"/>
        <end position="178"/>
    </location>
</feature>
<dbReference type="SUPFAM" id="SSF52317">
    <property type="entry name" value="Class I glutamine amidotransferase-like"/>
    <property type="match status" value="1"/>
</dbReference>
<dbReference type="GO" id="GO:0006355">
    <property type="term" value="P:regulation of DNA-templated transcription"/>
    <property type="evidence" value="ECO:0007669"/>
    <property type="project" value="TreeGrafter"/>
</dbReference>
<dbReference type="RefSeq" id="WP_108106390.1">
    <property type="nucleotide sequence ID" value="NZ_QASN01000011.1"/>
</dbReference>
<dbReference type="InterPro" id="IPR002818">
    <property type="entry name" value="DJ-1/PfpI"/>
</dbReference>
<dbReference type="InterPro" id="IPR029062">
    <property type="entry name" value="Class_I_gatase-like"/>
</dbReference>
<dbReference type="PANTHER" id="PTHR43130">
    <property type="entry name" value="ARAC-FAMILY TRANSCRIPTIONAL REGULATOR"/>
    <property type="match status" value="1"/>
</dbReference>
<proteinExistence type="predicted"/>
<protein>
    <submittedName>
        <fullName evidence="2">Thiamine biosynthesis protein ThiJ</fullName>
    </submittedName>
</protein>
<evidence type="ECO:0000259" key="1">
    <source>
        <dbReference type="Pfam" id="PF01965"/>
    </source>
</evidence>
<reference evidence="2 3" key="1">
    <citation type="submission" date="2018-04" db="EMBL/GenBank/DDBJ databases">
        <title>Pseudomonas sp. nov., isolated from mangrove soil.</title>
        <authorList>
            <person name="Chen C."/>
        </authorList>
    </citation>
    <scope>NUCLEOTIDE SEQUENCE [LARGE SCALE GENOMIC DNA]</scope>
    <source>
        <strain evidence="2 3">TC-11</strain>
    </source>
</reference>
<name>A0A2T5PBT3_9PSED</name>
<dbReference type="Gene3D" id="3.40.50.880">
    <property type="match status" value="1"/>
</dbReference>
<dbReference type="PANTHER" id="PTHR43130:SF14">
    <property type="entry name" value="DJ-1_PFPI DOMAIN-CONTAINING PROTEIN"/>
    <property type="match status" value="1"/>
</dbReference>
<evidence type="ECO:0000313" key="2">
    <source>
        <dbReference type="EMBL" id="PTU75172.1"/>
    </source>
</evidence>
<dbReference type="Proteomes" id="UP000244064">
    <property type="component" value="Unassembled WGS sequence"/>
</dbReference>
<dbReference type="EMBL" id="QASN01000011">
    <property type="protein sequence ID" value="PTU75172.1"/>
    <property type="molecule type" value="Genomic_DNA"/>
</dbReference>
<dbReference type="CDD" id="cd03139">
    <property type="entry name" value="GATase1_PfpI_2"/>
    <property type="match status" value="1"/>
</dbReference>
<dbReference type="AlphaFoldDB" id="A0A2T5PBT3"/>
<organism evidence="2 3">
    <name type="scientific">Pseudomonas mangrovi</name>
    <dbReference type="NCBI Taxonomy" id="2161748"/>
    <lineage>
        <taxon>Bacteria</taxon>
        <taxon>Pseudomonadati</taxon>
        <taxon>Pseudomonadota</taxon>
        <taxon>Gammaproteobacteria</taxon>
        <taxon>Pseudomonadales</taxon>
        <taxon>Pseudomonadaceae</taxon>
        <taxon>Pseudomonas</taxon>
    </lineage>
</organism>
<dbReference type="InterPro" id="IPR052158">
    <property type="entry name" value="INH-QAR"/>
</dbReference>
<dbReference type="OrthoDB" id="9803764at2"/>
<gene>
    <name evidence="2" type="ORF">DBO85_06365</name>
</gene>
<accession>A0A2T5PBT3</accession>
<sequence>MNRTVGIFLFPEVEALDFAGPFEVFTTCSRVARRLHPQQAEPFTTFSIAETLQPVRARAGLRITPDHRLDDHPPVDVLIVPGGVIDAQLHKPEVLQWLRRCSQSAQLVASVCTGAFILAKAGVLEDGPVTTHWEDQADLAAMFPALQVQDGPRWIDQGRRVTSAGIAAGIDMCLHLVERLCSSALASATARQMDYPWQPGTA</sequence>
<dbReference type="Pfam" id="PF01965">
    <property type="entry name" value="DJ-1_PfpI"/>
    <property type="match status" value="1"/>
</dbReference>
<evidence type="ECO:0000313" key="3">
    <source>
        <dbReference type="Proteomes" id="UP000244064"/>
    </source>
</evidence>
<comment type="caution">
    <text evidence="2">The sequence shown here is derived from an EMBL/GenBank/DDBJ whole genome shotgun (WGS) entry which is preliminary data.</text>
</comment>